<dbReference type="InterPro" id="IPR038587">
    <property type="entry name" value="Ribosomal_eL40_sf"/>
</dbReference>
<evidence type="ECO:0000256" key="6">
    <source>
        <dbReference type="ARBA" id="ARBA00035355"/>
    </source>
</evidence>
<dbReference type="EMBL" id="CP058998">
    <property type="protein sequence ID" value="QLJ52966.1"/>
    <property type="molecule type" value="Genomic_DNA"/>
</dbReference>
<name>A0A7D5XLR4_FERL1</name>
<evidence type="ECO:0000256" key="3">
    <source>
        <dbReference type="ARBA" id="ARBA00022833"/>
    </source>
</evidence>
<organism evidence="8 9">
    <name type="scientific">Fermentimicrarchaeum limneticum</name>
    <dbReference type="NCBI Taxonomy" id="2795018"/>
    <lineage>
        <taxon>Archaea</taxon>
        <taxon>Candidatus Micrarchaeota</taxon>
        <taxon>Candidatus Fermentimicrarchaeales</taxon>
        <taxon>Candidatus Fermentimicrarchaeaceae</taxon>
        <taxon>Candidatus Fermentimicrarchaeum</taxon>
    </lineage>
</organism>
<evidence type="ECO:0000256" key="2">
    <source>
        <dbReference type="ARBA" id="ARBA00022771"/>
    </source>
</evidence>
<dbReference type="PROSITE" id="PS01358">
    <property type="entry name" value="ZF_RANBP2_1"/>
    <property type="match status" value="1"/>
</dbReference>
<dbReference type="AlphaFoldDB" id="A0A7D5XLR4"/>
<dbReference type="InterPro" id="IPR001975">
    <property type="entry name" value="Ribosomal_eL40_dom"/>
</dbReference>
<dbReference type="KEGG" id="flt:Sv326_0791"/>
<dbReference type="GO" id="GO:1990904">
    <property type="term" value="C:ribonucleoprotein complex"/>
    <property type="evidence" value="ECO:0007669"/>
    <property type="project" value="UniProtKB-KW"/>
</dbReference>
<dbReference type="SUPFAM" id="SSF57829">
    <property type="entry name" value="Zn-binding ribosomal proteins"/>
    <property type="match status" value="1"/>
</dbReference>
<keyword evidence="2" id="KW-0863">Zinc-finger</keyword>
<dbReference type="PANTHER" id="PTHR39649:SF1">
    <property type="entry name" value="LARGE RIBOSOMAL SUBUNIT PROTEIN EL40"/>
    <property type="match status" value="1"/>
</dbReference>
<protein>
    <recommendedName>
        <fullName evidence="6">50S ribosomal protein L40e</fullName>
    </recommendedName>
</protein>
<reference evidence="9" key="1">
    <citation type="submission" date="2020-07" db="EMBL/GenBank/DDBJ databases">
        <title>Metabolic diversity and evolutionary history of the archaeal phylum ###Micrarchaeota### uncovered from a freshwater lake metagenome.</title>
        <authorList>
            <person name="Kadnikov V.V."/>
            <person name="Savvichev A.S."/>
            <person name="Mardanov A.V."/>
            <person name="Beletsky A.V."/>
            <person name="Chupakov A.V."/>
            <person name="Kokryatskaya N.M."/>
            <person name="Pimenov N.V."/>
            <person name="Ravin N.V."/>
        </authorList>
    </citation>
    <scope>NUCLEOTIDE SEQUENCE [LARGE SCALE GENOMIC DNA]</scope>
</reference>
<keyword evidence="5" id="KW-0687">Ribonucleoprotein</keyword>
<dbReference type="InterPro" id="IPR001876">
    <property type="entry name" value="Znf_RanBP2"/>
</dbReference>
<sequence length="52" mass="6078">MGKFAIADAKISEIWVCRKCKARNPRGAERCRKCFYTHLRPKRKDIRAKKAA</sequence>
<evidence type="ECO:0000256" key="1">
    <source>
        <dbReference type="ARBA" id="ARBA00022723"/>
    </source>
</evidence>
<gene>
    <name evidence="8" type="ORF">Sv326_0791</name>
</gene>
<keyword evidence="4" id="KW-0689">Ribosomal protein</keyword>
<keyword evidence="3" id="KW-0862">Zinc</keyword>
<evidence type="ECO:0000256" key="4">
    <source>
        <dbReference type="ARBA" id="ARBA00022980"/>
    </source>
</evidence>
<evidence type="ECO:0000259" key="7">
    <source>
        <dbReference type="PROSITE" id="PS01358"/>
    </source>
</evidence>
<dbReference type="InterPro" id="IPR023657">
    <property type="entry name" value="Ribosomal_eL40_arc"/>
</dbReference>
<evidence type="ECO:0000256" key="5">
    <source>
        <dbReference type="ARBA" id="ARBA00023274"/>
    </source>
</evidence>
<evidence type="ECO:0000313" key="9">
    <source>
        <dbReference type="Proteomes" id="UP000510821"/>
    </source>
</evidence>
<dbReference type="NCBIfam" id="NF003161">
    <property type="entry name" value="PRK04136.1"/>
    <property type="match status" value="1"/>
</dbReference>
<dbReference type="GO" id="GO:0003735">
    <property type="term" value="F:structural constituent of ribosome"/>
    <property type="evidence" value="ECO:0007669"/>
    <property type="project" value="InterPro"/>
</dbReference>
<feature type="domain" description="RanBP2-type" evidence="7">
    <location>
        <begin position="15"/>
        <end position="34"/>
    </location>
</feature>
<keyword evidence="1" id="KW-0479">Metal-binding</keyword>
<dbReference type="Gene3D" id="4.10.1060.50">
    <property type="match status" value="1"/>
</dbReference>
<dbReference type="Proteomes" id="UP000510821">
    <property type="component" value="Chromosome"/>
</dbReference>
<proteinExistence type="predicted"/>
<dbReference type="PANTHER" id="PTHR39649">
    <property type="entry name" value="50S RIBOSOMAL PROTEIN L40E"/>
    <property type="match status" value="1"/>
</dbReference>
<dbReference type="InterPro" id="IPR011332">
    <property type="entry name" value="Ribosomal_zn-bd"/>
</dbReference>
<dbReference type="GO" id="GO:0005840">
    <property type="term" value="C:ribosome"/>
    <property type="evidence" value="ECO:0007669"/>
    <property type="project" value="UniProtKB-KW"/>
</dbReference>
<dbReference type="SMART" id="SM01377">
    <property type="entry name" value="Ribosomal_L40e"/>
    <property type="match status" value="1"/>
</dbReference>
<dbReference type="GO" id="GO:0006412">
    <property type="term" value="P:translation"/>
    <property type="evidence" value="ECO:0007669"/>
    <property type="project" value="InterPro"/>
</dbReference>
<accession>A0A7D5XLR4</accession>
<evidence type="ECO:0000313" key="8">
    <source>
        <dbReference type="EMBL" id="QLJ52966.1"/>
    </source>
</evidence>
<dbReference type="GO" id="GO:0008270">
    <property type="term" value="F:zinc ion binding"/>
    <property type="evidence" value="ECO:0007669"/>
    <property type="project" value="UniProtKB-KW"/>
</dbReference>